<evidence type="ECO:0000256" key="2">
    <source>
        <dbReference type="ARBA" id="ARBA00022723"/>
    </source>
</evidence>
<dbReference type="GO" id="GO:0030897">
    <property type="term" value="C:HOPS complex"/>
    <property type="evidence" value="ECO:0007669"/>
    <property type="project" value="TreeGrafter"/>
</dbReference>
<feature type="repeat" description="CHCR" evidence="7">
    <location>
        <begin position="668"/>
        <end position="829"/>
    </location>
</feature>
<sequence length="1027" mass="119226">MSLFDDFLESTEVTAVESRSTLDLSKHEQHVDDISKPAKSAKRETGYVASVPHTGGEPLFSLQYVQFQLPASLVCMTVENNILAAVLDNFRILRIDLDNPLEVDVVEISRKPSANKLLQLFLDPTGRHIITTTDSGENYYLFHKWRRTKELAKLKGTVITSIAWNKRASLSDTSTREILIGTHNGIVYETCLEPTDEFFRREEKYLIQLFSLHEPNMPITGLHFERFPSDRRKYLIMLSTSTRLYHFIGSVKYTSTTTTSNSDHDLPAAVGDRALFELVFAEYEHNPEFQALPSDLDYSKMQFFNRFPELQLKGVPQTFAWLTGAGIYHGNLDFSEKDGHVITDANLLPFPPTTYDEASGSLVTDIPISIVITEFHFILLYAGYVRAVCRLNDKIVFEEVIPLNKDEEVRGLAADDIKRTYWIYTSDAMYELVIKDEDRDVWKLYLQKKNYTVALQYCKEQSQRTQVYTAHAQEDFDQRRYMQSAEYFAKSTVSFEEVALKFTEKKERDALRFFLISRLERLGPSDRTQKTLISTWLVQLYLFKMNQLEDVAASVNFTSTGSTMTQSSTFYKNQQQSIKDEFRSFLETYGVYLHIPTTYKLISSHGFGAELLYYAFYIGDYEKVIDNWISEKKWDKAIEILDGQSKNELFYKFSTALMENSPEKAVDMWINHPKLNPRYLIPALLRYNHSTREDRASENQAIRYLSYQVSTLGNTDPIIHNFLLTLYATQPTSDETALLTFLKNEGREMHYKLDYALRVCSHNNRTQSCVHIYSQMELYEEAVDLALEHRDLDLARINAEKPEDDDALRKRLWISIAKYVIQDNKDIKNAMQFLKKCDLLKMEDILPFFPDFVLIDDFKDEICSALEEYNINIEDLKAEMDNATLSADHIRLDIRKLKKRFALVEEDQMCCLCEYPLLTRQFYVFPCNHKYHADCLRNRVTKYLPTRQIRKLADIQEQLSREFKQARTMQSVEDEKAISARIEDLRYQLDDIVAHQCVLCGDIMINSIHVPFIGEEEADVAASWAII</sequence>
<dbReference type="InterPro" id="IPR007810">
    <property type="entry name" value="Pep3/Vps18_beta-prop"/>
</dbReference>
<dbReference type="Pfam" id="PF05131">
    <property type="entry name" value="Pep3_Vps18"/>
    <property type="match status" value="1"/>
</dbReference>
<evidence type="ECO:0000256" key="6">
    <source>
        <dbReference type="ARBA" id="ARBA00029433"/>
    </source>
</evidence>
<dbReference type="GO" id="GO:0006904">
    <property type="term" value="P:vesicle docking involved in exocytosis"/>
    <property type="evidence" value="ECO:0007669"/>
    <property type="project" value="TreeGrafter"/>
</dbReference>
<evidence type="ECO:0000313" key="12">
    <source>
        <dbReference type="Proteomes" id="UP000053815"/>
    </source>
</evidence>
<dbReference type="InterPro" id="IPR058919">
    <property type="entry name" value="Pep3/Vps18_RING_C"/>
</dbReference>
<dbReference type="AlphaFoldDB" id="A0A0C9M831"/>
<dbReference type="GO" id="GO:0005768">
    <property type="term" value="C:endosome"/>
    <property type="evidence" value="ECO:0007669"/>
    <property type="project" value="TreeGrafter"/>
</dbReference>
<dbReference type="STRING" id="91626.A0A0C9M831"/>
<evidence type="ECO:0000256" key="7">
    <source>
        <dbReference type="PROSITE-ProRule" id="PRU01006"/>
    </source>
</evidence>
<keyword evidence="3" id="KW-0863">Zinc-finger</keyword>
<accession>A0A0C9M831</accession>
<dbReference type="OrthoDB" id="1845386at2759"/>
<dbReference type="CDD" id="cd16462">
    <property type="entry name" value="RING-H2_Pep3p-like"/>
    <property type="match status" value="1"/>
</dbReference>
<dbReference type="InterPro" id="IPR000547">
    <property type="entry name" value="Clathrin_H-chain/VPS_repeat"/>
</dbReference>
<keyword evidence="5" id="KW-0472">Membrane</keyword>
<organism evidence="11">
    <name type="scientific">Mucor ambiguus</name>
    <dbReference type="NCBI Taxonomy" id="91626"/>
    <lineage>
        <taxon>Eukaryota</taxon>
        <taxon>Fungi</taxon>
        <taxon>Fungi incertae sedis</taxon>
        <taxon>Mucoromycota</taxon>
        <taxon>Mucoromycotina</taxon>
        <taxon>Mucoromycetes</taxon>
        <taxon>Mucorales</taxon>
        <taxon>Mucorineae</taxon>
        <taxon>Mucoraceae</taxon>
        <taxon>Mucor</taxon>
    </lineage>
</organism>
<dbReference type="Pfam" id="PF26148">
    <property type="entry name" value="VPS18_RING_C"/>
    <property type="match status" value="1"/>
</dbReference>
<dbReference type="EMBL" id="DF836325">
    <property type="protein sequence ID" value="GAN03214.1"/>
    <property type="molecule type" value="Genomic_DNA"/>
</dbReference>
<dbReference type="PROSITE" id="PS50236">
    <property type="entry name" value="CHCR"/>
    <property type="match status" value="1"/>
</dbReference>
<dbReference type="GO" id="GO:0048284">
    <property type="term" value="P:organelle fusion"/>
    <property type="evidence" value="ECO:0007669"/>
    <property type="project" value="TreeGrafter"/>
</dbReference>
<evidence type="ECO:0000259" key="9">
    <source>
        <dbReference type="Pfam" id="PF05131"/>
    </source>
</evidence>
<evidence type="ECO:0000256" key="1">
    <source>
        <dbReference type="ARBA" id="ARBA00010454"/>
    </source>
</evidence>
<gene>
    <name evidence="11" type="ORF">MAM1_0036c02665</name>
</gene>
<reference evidence="11" key="1">
    <citation type="submission" date="2014-09" db="EMBL/GenBank/DDBJ databases">
        <title>Draft genome sequence of an oleaginous Mucoromycotina fungus Mucor ambiguus NBRC6742.</title>
        <authorList>
            <person name="Takeda I."/>
            <person name="Yamane N."/>
            <person name="Morita T."/>
            <person name="Tamano K."/>
            <person name="Machida M."/>
            <person name="Baker S."/>
            <person name="Koike H."/>
        </authorList>
    </citation>
    <scope>NUCLEOTIDE SEQUENCE</scope>
    <source>
        <strain evidence="11">NBRC 6742</strain>
    </source>
</reference>
<dbReference type="PANTHER" id="PTHR23323:SF26">
    <property type="entry name" value="VACUOLAR PROTEIN SORTING-ASSOCIATED PROTEIN 18 HOMOLOG"/>
    <property type="match status" value="1"/>
</dbReference>
<keyword evidence="4" id="KW-0862">Zinc</keyword>
<name>A0A0C9M831_9FUNG</name>
<keyword evidence="8" id="KW-0175">Coiled coil</keyword>
<dbReference type="Proteomes" id="UP000053815">
    <property type="component" value="Unassembled WGS sequence"/>
</dbReference>
<evidence type="ECO:0000256" key="3">
    <source>
        <dbReference type="ARBA" id="ARBA00022771"/>
    </source>
</evidence>
<dbReference type="GO" id="GO:0007032">
    <property type="term" value="P:endosome organization"/>
    <property type="evidence" value="ECO:0007669"/>
    <property type="project" value="TreeGrafter"/>
</dbReference>
<proteinExistence type="inferred from homology"/>
<dbReference type="GO" id="GO:0008270">
    <property type="term" value="F:zinc ion binding"/>
    <property type="evidence" value="ECO:0007669"/>
    <property type="project" value="UniProtKB-KW"/>
</dbReference>
<dbReference type="PANTHER" id="PTHR23323">
    <property type="entry name" value="VACUOLAR PROTEIN SORTING-ASSOCIATED PROTEIN"/>
    <property type="match status" value="1"/>
</dbReference>
<keyword evidence="12" id="KW-1185">Reference proteome</keyword>
<comment type="similarity">
    <text evidence="1">Belongs to the VPS18 family.</text>
</comment>
<dbReference type="SUPFAM" id="SSF57850">
    <property type="entry name" value="RING/U-box"/>
    <property type="match status" value="1"/>
</dbReference>
<dbReference type="GO" id="GO:0030674">
    <property type="term" value="F:protein-macromolecule adaptor activity"/>
    <property type="evidence" value="ECO:0007669"/>
    <property type="project" value="TreeGrafter"/>
</dbReference>
<evidence type="ECO:0000259" key="10">
    <source>
        <dbReference type="Pfam" id="PF26148"/>
    </source>
</evidence>
<comment type="subcellular location">
    <subcellularLocation>
        <location evidence="6">Endomembrane system</location>
        <topology evidence="6">Peripheral membrane protein</topology>
        <orientation evidence="6">Cytoplasmic side</orientation>
    </subcellularLocation>
</comment>
<dbReference type="GO" id="GO:0007033">
    <property type="term" value="P:vacuole organization"/>
    <property type="evidence" value="ECO:0007669"/>
    <property type="project" value="TreeGrafter"/>
</dbReference>
<evidence type="ECO:0000256" key="5">
    <source>
        <dbReference type="ARBA" id="ARBA00023136"/>
    </source>
</evidence>
<evidence type="ECO:0000256" key="8">
    <source>
        <dbReference type="SAM" id="Coils"/>
    </source>
</evidence>
<keyword evidence="2" id="KW-0479">Metal-binding</keyword>
<feature type="coiled-coil region" evidence="8">
    <location>
        <begin position="859"/>
        <end position="893"/>
    </location>
</feature>
<evidence type="ECO:0000256" key="4">
    <source>
        <dbReference type="ARBA" id="ARBA00022833"/>
    </source>
</evidence>
<feature type="domain" description="Pep3/Vps18 RING C-terminal" evidence="10">
    <location>
        <begin position="904"/>
        <end position="1006"/>
    </location>
</feature>
<evidence type="ECO:0000313" key="11">
    <source>
        <dbReference type="EMBL" id="GAN03214.1"/>
    </source>
</evidence>
<dbReference type="GO" id="GO:0006886">
    <property type="term" value="P:intracellular protein transport"/>
    <property type="evidence" value="ECO:0007669"/>
    <property type="project" value="UniProtKB-UniRule"/>
</dbReference>
<protein>
    <submittedName>
        <fullName evidence="11">Vacuolar protein sorting protein</fullName>
    </submittedName>
</protein>
<feature type="domain" description="Pep3/Vps18 beta-propeller" evidence="9">
    <location>
        <begin position="58"/>
        <end position="434"/>
    </location>
</feature>